<proteinExistence type="predicted"/>
<evidence type="ECO:0000313" key="2">
    <source>
        <dbReference type="EMBL" id="VDN40644.1"/>
    </source>
</evidence>
<feature type="compositionally biased region" description="Basic and acidic residues" evidence="1">
    <location>
        <begin position="49"/>
        <end position="62"/>
    </location>
</feature>
<evidence type="ECO:0000313" key="3">
    <source>
        <dbReference type="Proteomes" id="UP000271098"/>
    </source>
</evidence>
<evidence type="ECO:0000313" key="4">
    <source>
        <dbReference type="WBParaSite" id="GPUH_0002288501-mRNA-1"/>
    </source>
</evidence>
<feature type="region of interest" description="Disordered" evidence="1">
    <location>
        <begin position="49"/>
        <end position="70"/>
    </location>
</feature>
<gene>
    <name evidence="2" type="ORF">GPUH_LOCUS22859</name>
</gene>
<dbReference type="AlphaFoldDB" id="A0A183EPG7"/>
<evidence type="ECO:0000256" key="1">
    <source>
        <dbReference type="SAM" id="MobiDB-lite"/>
    </source>
</evidence>
<sequence>MRHVEEAGPVPFAVPVLDAAVPQRNMVALEESQMVAYVVNHGEIDLDRTVTTEHKNDEKSEILSKAQYQQ</sequence>
<reference evidence="4" key="1">
    <citation type="submission" date="2016-06" db="UniProtKB">
        <authorList>
            <consortium name="WormBaseParasite"/>
        </authorList>
    </citation>
    <scope>IDENTIFICATION</scope>
</reference>
<keyword evidence="3" id="KW-1185">Reference proteome</keyword>
<dbReference type="EMBL" id="UYRT01096155">
    <property type="protein sequence ID" value="VDN40644.1"/>
    <property type="molecule type" value="Genomic_DNA"/>
</dbReference>
<organism evidence="4">
    <name type="scientific">Gongylonema pulchrum</name>
    <dbReference type="NCBI Taxonomy" id="637853"/>
    <lineage>
        <taxon>Eukaryota</taxon>
        <taxon>Metazoa</taxon>
        <taxon>Ecdysozoa</taxon>
        <taxon>Nematoda</taxon>
        <taxon>Chromadorea</taxon>
        <taxon>Rhabditida</taxon>
        <taxon>Spirurina</taxon>
        <taxon>Spiruromorpha</taxon>
        <taxon>Spiruroidea</taxon>
        <taxon>Gongylonematidae</taxon>
        <taxon>Gongylonema</taxon>
    </lineage>
</organism>
<protein>
    <submittedName>
        <fullName evidence="2 4">Uncharacterized protein</fullName>
    </submittedName>
</protein>
<name>A0A183EPG7_9BILA</name>
<accession>A0A183EPG7</accession>
<dbReference type="Proteomes" id="UP000271098">
    <property type="component" value="Unassembled WGS sequence"/>
</dbReference>
<dbReference type="WBParaSite" id="GPUH_0002288501-mRNA-1">
    <property type="protein sequence ID" value="GPUH_0002288501-mRNA-1"/>
    <property type="gene ID" value="GPUH_0002288501"/>
</dbReference>
<reference evidence="2 3" key="2">
    <citation type="submission" date="2018-11" db="EMBL/GenBank/DDBJ databases">
        <authorList>
            <consortium name="Pathogen Informatics"/>
        </authorList>
    </citation>
    <scope>NUCLEOTIDE SEQUENCE [LARGE SCALE GENOMIC DNA]</scope>
</reference>